<gene>
    <name evidence="1" type="ORF">NPIL_45311</name>
</gene>
<comment type="caution">
    <text evidence="1">The sequence shown here is derived from an EMBL/GenBank/DDBJ whole genome shotgun (WGS) entry which is preliminary data.</text>
</comment>
<dbReference type="EMBL" id="BMAW01110668">
    <property type="protein sequence ID" value="GFT44262.1"/>
    <property type="molecule type" value="Genomic_DNA"/>
</dbReference>
<evidence type="ECO:0000313" key="1">
    <source>
        <dbReference type="EMBL" id="GFT44262.1"/>
    </source>
</evidence>
<evidence type="ECO:0000313" key="2">
    <source>
        <dbReference type="Proteomes" id="UP000887013"/>
    </source>
</evidence>
<name>A0A8X6P1Z8_NEPPI</name>
<dbReference type="Proteomes" id="UP000887013">
    <property type="component" value="Unassembled WGS sequence"/>
</dbReference>
<organism evidence="1 2">
    <name type="scientific">Nephila pilipes</name>
    <name type="common">Giant wood spider</name>
    <name type="synonym">Nephila maculata</name>
    <dbReference type="NCBI Taxonomy" id="299642"/>
    <lineage>
        <taxon>Eukaryota</taxon>
        <taxon>Metazoa</taxon>
        <taxon>Ecdysozoa</taxon>
        <taxon>Arthropoda</taxon>
        <taxon>Chelicerata</taxon>
        <taxon>Arachnida</taxon>
        <taxon>Araneae</taxon>
        <taxon>Araneomorphae</taxon>
        <taxon>Entelegynae</taxon>
        <taxon>Araneoidea</taxon>
        <taxon>Nephilidae</taxon>
        <taxon>Nephila</taxon>
    </lineage>
</organism>
<proteinExistence type="predicted"/>
<keyword evidence="2" id="KW-1185">Reference proteome</keyword>
<reference evidence="1" key="1">
    <citation type="submission" date="2020-08" db="EMBL/GenBank/DDBJ databases">
        <title>Multicomponent nature underlies the extraordinary mechanical properties of spider dragline silk.</title>
        <authorList>
            <person name="Kono N."/>
            <person name="Nakamura H."/>
            <person name="Mori M."/>
            <person name="Yoshida Y."/>
            <person name="Ohtoshi R."/>
            <person name="Malay A.D."/>
            <person name="Moran D.A.P."/>
            <person name="Tomita M."/>
            <person name="Numata K."/>
            <person name="Arakawa K."/>
        </authorList>
    </citation>
    <scope>NUCLEOTIDE SEQUENCE</scope>
</reference>
<dbReference type="AlphaFoldDB" id="A0A8X6P1Z8"/>
<sequence length="135" mass="15350">MSSEKIDIGEYRTAANIGQAQFLALGADDNTCQDAIVLGEERSNASIFSQEASSLTRGKFFFHSVLSERSDKLRGFLEYESVEIKPYLGNVQIFPGAFNAMDRRERYKLIKNSDIYLLLLSKEKFLKLVINTQRN</sequence>
<accession>A0A8X6P1Z8</accession>
<protein>
    <submittedName>
        <fullName evidence="1">Uncharacterized protein</fullName>
    </submittedName>
</protein>